<keyword evidence="2" id="KW-1185">Reference proteome</keyword>
<dbReference type="AlphaFoldDB" id="A0A8K0I0M6"/>
<comment type="caution">
    <text evidence="1">The sequence shown here is derived from an EMBL/GenBank/DDBJ whole genome shotgun (WGS) entry which is preliminary data.</text>
</comment>
<reference evidence="1" key="2">
    <citation type="submission" date="2019-07" db="EMBL/GenBank/DDBJ databases">
        <authorList>
            <person name="Yang Y."/>
            <person name="Bocs S."/>
            <person name="Baudouin L."/>
        </authorList>
    </citation>
    <scope>NUCLEOTIDE SEQUENCE</scope>
    <source>
        <tissue evidence="1">Spear leaf of Hainan Tall coconut</tissue>
    </source>
</reference>
<gene>
    <name evidence="1" type="ORF">COCNU_02G016740</name>
</gene>
<name>A0A8K0I0M6_COCNU</name>
<protein>
    <submittedName>
        <fullName evidence="1">Uncharacterized protein</fullName>
    </submittedName>
</protein>
<proteinExistence type="predicted"/>
<dbReference type="EMBL" id="CM017873">
    <property type="protein sequence ID" value="KAG1331706.1"/>
    <property type="molecule type" value="Genomic_DNA"/>
</dbReference>
<evidence type="ECO:0000313" key="2">
    <source>
        <dbReference type="Proteomes" id="UP000797356"/>
    </source>
</evidence>
<organism evidence="1 2">
    <name type="scientific">Cocos nucifera</name>
    <name type="common">Coconut palm</name>
    <dbReference type="NCBI Taxonomy" id="13894"/>
    <lineage>
        <taxon>Eukaryota</taxon>
        <taxon>Viridiplantae</taxon>
        <taxon>Streptophyta</taxon>
        <taxon>Embryophyta</taxon>
        <taxon>Tracheophyta</taxon>
        <taxon>Spermatophyta</taxon>
        <taxon>Magnoliopsida</taxon>
        <taxon>Liliopsida</taxon>
        <taxon>Arecaceae</taxon>
        <taxon>Arecoideae</taxon>
        <taxon>Cocoseae</taxon>
        <taxon>Attaleinae</taxon>
        <taxon>Cocos</taxon>
    </lineage>
</organism>
<dbReference type="Proteomes" id="UP000797356">
    <property type="component" value="Chromosome 2"/>
</dbReference>
<reference evidence="1" key="1">
    <citation type="journal article" date="2017" name="Gigascience">
        <title>The genome draft of coconut (Cocos nucifera).</title>
        <authorList>
            <person name="Xiao Y."/>
            <person name="Xu P."/>
            <person name="Fan H."/>
            <person name="Baudouin L."/>
            <person name="Xia W."/>
            <person name="Bocs S."/>
            <person name="Xu J."/>
            <person name="Li Q."/>
            <person name="Guo A."/>
            <person name="Zhou L."/>
            <person name="Li J."/>
            <person name="Wu Y."/>
            <person name="Ma Z."/>
            <person name="Armero A."/>
            <person name="Issali A.E."/>
            <person name="Liu N."/>
            <person name="Peng M."/>
            <person name="Yang Y."/>
        </authorList>
    </citation>
    <scope>NUCLEOTIDE SEQUENCE</scope>
    <source>
        <tissue evidence="1">Spear leaf of Hainan Tall coconut</tissue>
    </source>
</reference>
<sequence length="50" mass="6053">MPFQANYSLIILSNRHDYEEEEEQDITKYSLGLDTSNIRLKHLMNLKRFH</sequence>
<accession>A0A8K0I0M6</accession>
<evidence type="ECO:0000313" key="1">
    <source>
        <dbReference type="EMBL" id="KAG1331706.1"/>
    </source>
</evidence>